<dbReference type="InterPro" id="IPR011006">
    <property type="entry name" value="CheY-like_superfamily"/>
</dbReference>
<keyword evidence="9 20" id="KW-0418">Kinase</keyword>
<keyword evidence="7" id="KW-0812">Transmembrane</keyword>
<dbReference type="SUPFAM" id="SSF52172">
    <property type="entry name" value="CheY-like"/>
    <property type="match status" value="2"/>
</dbReference>
<dbReference type="PANTHER" id="PTHR45339:SF1">
    <property type="entry name" value="HYBRID SIGNAL TRANSDUCTION HISTIDINE KINASE J"/>
    <property type="match status" value="1"/>
</dbReference>
<evidence type="ECO:0000256" key="1">
    <source>
        <dbReference type="ARBA" id="ARBA00000085"/>
    </source>
</evidence>
<dbReference type="SUPFAM" id="SSF55781">
    <property type="entry name" value="GAF domain-like"/>
    <property type="match status" value="1"/>
</dbReference>
<dbReference type="Gene3D" id="1.20.120.160">
    <property type="entry name" value="HPT domain"/>
    <property type="match status" value="1"/>
</dbReference>
<dbReference type="FunFam" id="1.10.287.130:FF:000003">
    <property type="entry name" value="Histidine kinase"/>
    <property type="match status" value="1"/>
</dbReference>
<dbReference type="InterPro" id="IPR036641">
    <property type="entry name" value="HPT_dom_sf"/>
</dbReference>
<evidence type="ECO:0000256" key="15">
    <source>
        <dbReference type="PROSITE-ProRule" id="PRU00169"/>
    </source>
</evidence>
<organism evidence="20 21">
    <name type="scientific">Nitritalea halalkaliphila LW7</name>
    <dbReference type="NCBI Taxonomy" id="1189621"/>
    <lineage>
        <taxon>Bacteria</taxon>
        <taxon>Pseudomonadati</taxon>
        <taxon>Bacteroidota</taxon>
        <taxon>Cytophagia</taxon>
        <taxon>Cytophagales</taxon>
        <taxon>Cyclobacteriaceae</taxon>
        <taxon>Nitritalea</taxon>
    </lineage>
</organism>
<dbReference type="SUPFAM" id="SSF55785">
    <property type="entry name" value="PYP-like sensor domain (PAS domain)"/>
    <property type="match status" value="3"/>
</dbReference>
<dbReference type="InterPro" id="IPR004358">
    <property type="entry name" value="Sig_transdc_His_kin-like_C"/>
</dbReference>
<dbReference type="Pfam" id="PF00072">
    <property type="entry name" value="Response_reg"/>
    <property type="match status" value="2"/>
</dbReference>
<keyword evidence="6" id="KW-0808">Transferase</keyword>
<dbReference type="FunFam" id="3.30.565.10:FF:000010">
    <property type="entry name" value="Sensor histidine kinase RcsC"/>
    <property type="match status" value="1"/>
</dbReference>
<dbReference type="InterPro" id="IPR005467">
    <property type="entry name" value="His_kinase_dom"/>
</dbReference>
<feature type="domain" description="Histidine kinase" evidence="17">
    <location>
        <begin position="596"/>
        <end position="817"/>
    </location>
</feature>
<dbReference type="Gene3D" id="3.30.565.10">
    <property type="entry name" value="Histidine kinase-like ATPase, C-terminal domain"/>
    <property type="match status" value="1"/>
</dbReference>
<dbReference type="AlphaFoldDB" id="I5C7B2"/>
<dbReference type="SMART" id="SM00448">
    <property type="entry name" value="REC"/>
    <property type="match status" value="2"/>
</dbReference>
<dbReference type="InterPro" id="IPR036890">
    <property type="entry name" value="HATPase_C_sf"/>
</dbReference>
<feature type="modified residue" description="Phosphohistidine" evidence="14">
    <location>
        <position position="1165"/>
    </location>
</feature>
<evidence type="ECO:0000256" key="12">
    <source>
        <dbReference type="ARBA" id="ARBA00023012"/>
    </source>
</evidence>
<dbReference type="Gene3D" id="3.30.450.40">
    <property type="match status" value="1"/>
</dbReference>
<dbReference type="PATRIC" id="fig|1189621.3.peg.1260"/>
<dbReference type="InterPro" id="IPR036097">
    <property type="entry name" value="HisK_dim/P_sf"/>
</dbReference>
<comment type="catalytic activity">
    <reaction evidence="1">
        <text>ATP + protein L-histidine = ADP + protein N-phospho-L-histidine.</text>
        <dbReference type="EC" id="2.7.13.3"/>
    </reaction>
</comment>
<dbReference type="CDD" id="cd00156">
    <property type="entry name" value="REC"/>
    <property type="match status" value="1"/>
</dbReference>
<comment type="subcellular location">
    <subcellularLocation>
        <location evidence="2">Cell membrane</location>
        <topology evidence="2">Multi-pass membrane protein</topology>
    </subcellularLocation>
</comment>
<feature type="coiled-coil region" evidence="16">
    <location>
        <begin position="569"/>
        <end position="596"/>
    </location>
</feature>
<dbReference type="CDD" id="cd17546">
    <property type="entry name" value="REC_hyHK_CKI1_RcsC-like"/>
    <property type="match status" value="1"/>
</dbReference>
<keyword evidence="12" id="KW-0902">Two-component regulatory system</keyword>
<evidence type="ECO:0000256" key="2">
    <source>
        <dbReference type="ARBA" id="ARBA00004651"/>
    </source>
</evidence>
<dbReference type="PROSITE" id="PS50109">
    <property type="entry name" value="HIS_KIN"/>
    <property type="match status" value="1"/>
</dbReference>
<keyword evidence="8" id="KW-0547">Nucleotide-binding</keyword>
<comment type="caution">
    <text evidence="20">The sequence shown here is derived from an EMBL/GenBank/DDBJ whole genome shotgun (WGS) entry which is preliminary data.</text>
</comment>
<dbReference type="PANTHER" id="PTHR45339">
    <property type="entry name" value="HYBRID SIGNAL TRANSDUCTION HISTIDINE KINASE J"/>
    <property type="match status" value="1"/>
</dbReference>
<keyword evidence="4" id="KW-1003">Cell membrane</keyword>
<dbReference type="Pfam" id="PF00512">
    <property type="entry name" value="HisKA"/>
    <property type="match status" value="1"/>
</dbReference>
<feature type="modified residue" description="4-aspartylphosphate" evidence="15">
    <location>
        <position position="883"/>
    </location>
</feature>
<dbReference type="Gene3D" id="3.40.50.2300">
    <property type="match status" value="2"/>
</dbReference>
<evidence type="ECO:0000256" key="6">
    <source>
        <dbReference type="ARBA" id="ARBA00022679"/>
    </source>
</evidence>
<keyword evidence="11" id="KW-1133">Transmembrane helix</keyword>
<dbReference type="SMART" id="SM00065">
    <property type="entry name" value="GAF"/>
    <property type="match status" value="1"/>
</dbReference>
<dbReference type="EMBL" id="AJYA01000013">
    <property type="protein sequence ID" value="EIM77714.1"/>
    <property type="molecule type" value="Genomic_DNA"/>
</dbReference>
<evidence type="ECO:0000259" key="18">
    <source>
        <dbReference type="PROSITE" id="PS50110"/>
    </source>
</evidence>
<evidence type="ECO:0000256" key="13">
    <source>
        <dbReference type="ARBA" id="ARBA00023136"/>
    </source>
</evidence>
<dbReference type="InterPro" id="IPR029016">
    <property type="entry name" value="GAF-like_dom_sf"/>
</dbReference>
<evidence type="ECO:0000256" key="3">
    <source>
        <dbReference type="ARBA" id="ARBA00012438"/>
    </source>
</evidence>
<name>I5C7B2_9BACT</name>
<dbReference type="PRINTS" id="PR00344">
    <property type="entry name" value="BCTRLSENSOR"/>
</dbReference>
<evidence type="ECO:0000259" key="17">
    <source>
        <dbReference type="PROSITE" id="PS50109"/>
    </source>
</evidence>
<evidence type="ECO:0000256" key="5">
    <source>
        <dbReference type="ARBA" id="ARBA00022553"/>
    </source>
</evidence>
<reference evidence="20 21" key="1">
    <citation type="submission" date="2012-05" db="EMBL/GenBank/DDBJ databases">
        <title>Genome sequence of Nitritalea halalkaliphila LW7.</title>
        <authorList>
            <person name="Jangir P.K."/>
            <person name="Singh A."/>
            <person name="Shivaji S."/>
            <person name="Sharma R."/>
        </authorList>
    </citation>
    <scope>NUCLEOTIDE SEQUENCE [LARGE SCALE GENOMIC DNA]</scope>
    <source>
        <strain evidence="20 21">LW7</strain>
    </source>
</reference>
<dbReference type="Gene3D" id="1.10.287.130">
    <property type="match status" value="1"/>
</dbReference>
<dbReference type="GO" id="GO:0005524">
    <property type="term" value="F:ATP binding"/>
    <property type="evidence" value="ECO:0007669"/>
    <property type="project" value="UniProtKB-KW"/>
</dbReference>
<dbReference type="InterPro" id="IPR008207">
    <property type="entry name" value="Sig_transdc_His_kin_Hpt_dom"/>
</dbReference>
<dbReference type="SUPFAM" id="SSF47384">
    <property type="entry name" value="Homodimeric domain of signal transducing histidine kinase"/>
    <property type="match status" value="1"/>
</dbReference>
<evidence type="ECO:0000259" key="19">
    <source>
        <dbReference type="PROSITE" id="PS50894"/>
    </source>
</evidence>
<dbReference type="CDD" id="cd00082">
    <property type="entry name" value="HisKA"/>
    <property type="match status" value="1"/>
</dbReference>
<dbReference type="InterPro" id="IPR003594">
    <property type="entry name" value="HATPase_dom"/>
</dbReference>
<dbReference type="SUPFAM" id="SSF55874">
    <property type="entry name" value="ATPase domain of HSP90 chaperone/DNA topoisomerase II/histidine kinase"/>
    <property type="match status" value="1"/>
</dbReference>
<dbReference type="InterPro" id="IPR035965">
    <property type="entry name" value="PAS-like_dom_sf"/>
</dbReference>
<dbReference type="SUPFAM" id="SSF47226">
    <property type="entry name" value="Histidine-containing phosphotransfer domain, HPT domain"/>
    <property type="match status" value="1"/>
</dbReference>
<dbReference type="SMART" id="SM00387">
    <property type="entry name" value="HATPase_c"/>
    <property type="match status" value="1"/>
</dbReference>
<dbReference type="Proteomes" id="UP000005551">
    <property type="component" value="Unassembled WGS sequence"/>
</dbReference>
<dbReference type="InterPro" id="IPR003018">
    <property type="entry name" value="GAF"/>
</dbReference>
<evidence type="ECO:0000256" key="4">
    <source>
        <dbReference type="ARBA" id="ARBA00022475"/>
    </source>
</evidence>
<dbReference type="NCBIfam" id="TIGR00229">
    <property type="entry name" value="sensory_box"/>
    <property type="match status" value="1"/>
</dbReference>
<keyword evidence="16" id="KW-0175">Coiled coil</keyword>
<dbReference type="STRING" id="1189621.A3SI_06029"/>
<evidence type="ECO:0000256" key="10">
    <source>
        <dbReference type="ARBA" id="ARBA00022840"/>
    </source>
</evidence>
<dbReference type="PROSITE" id="PS50894">
    <property type="entry name" value="HPT"/>
    <property type="match status" value="1"/>
</dbReference>
<evidence type="ECO:0000256" key="8">
    <source>
        <dbReference type="ARBA" id="ARBA00022741"/>
    </source>
</evidence>
<gene>
    <name evidence="20" type="ORF">A3SI_06029</name>
</gene>
<dbReference type="PROSITE" id="PS50110">
    <property type="entry name" value="RESPONSE_REGULATORY"/>
    <property type="match status" value="2"/>
</dbReference>
<feature type="modified residue" description="4-aspartylphosphate" evidence="15">
    <location>
        <position position="1029"/>
    </location>
</feature>
<dbReference type="InterPro" id="IPR001789">
    <property type="entry name" value="Sig_transdc_resp-reg_receiver"/>
</dbReference>
<dbReference type="CDD" id="cd16922">
    <property type="entry name" value="HATPase_EvgS-ArcB-TorS-like"/>
    <property type="match status" value="1"/>
</dbReference>
<keyword evidence="21" id="KW-1185">Reference proteome</keyword>
<evidence type="ECO:0000256" key="11">
    <source>
        <dbReference type="ARBA" id="ARBA00022989"/>
    </source>
</evidence>
<accession>I5C7B2</accession>
<evidence type="ECO:0000256" key="7">
    <source>
        <dbReference type="ARBA" id="ARBA00022692"/>
    </source>
</evidence>
<dbReference type="Gene3D" id="3.30.450.20">
    <property type="entry name" value="PAS domain"/>
    <property type="match status" value="3"/>
</dbReference>
<proteinExistence type="predicted"/>
<protein>
    <recommendedName>
        <fullName evidence="3">histidine kinase</fullName>
        <ecNumber evidence="3">2.7.13.3</ecNumber>
    </recommendedName>
</protein>
<feature type="domain" description="HPt" evidence="19">
    <location>
        <begin position="1126"/>
        <end position="1220"/>
    </location>
</feature>
<dbReference type="GO" id="GO:0000155">
    <property type="term" value="F:phosphorelay sensor kinase activity"/>
    <property type="evidence" value="ECO:0007669"/>
    <property type="project" value="InterPro"/>
</dbReference>
<keyword evidence="5 15" id="KW-0597">Phosphoprotein</keyword>
<evidence type="ECO:0000256" key="14">
    <source>
        <dbReference type="PROSITE-ProRule" id="PRU00110"/>
    </source>
</evidence>
<evidence type="ECO:0000313" key="21">
    <source>
        <dbReference type="Proteomes" id="UP000005551"/>
    </source>
</evidence>
<feature type="domain" description="Response regulatory" evidence="18">
    <location>
        <begin position="833"/>
        <end position="953"/>
    </location>
</feature>
<dbReference type="SMART" id="SM00388">
    <property type="entry name" value="HisKA"/>
    <property type="match status" value="1"/>
</dbReference>
<dbReference type="GO" id="GO:0005886">
    <property type="term" value="C:plasma membrane"/>
    <property type="evidence" value="ECO:0007669"/>
    <property type="project" value="UniProtKB-SubCell"/>
</dbReference>
<sequence>MYLGLVYFLLMNHLAIELESFFKSNTDAVDIMIHSISDGVWYWDTENPDKIHLSEELWTSLGFSLAEAKDPAFNWQQQVAEKSFEEALVLLEQMKANPKKLFDLDVCFFHKQGHAVWFNCRGRFLLDAEGRPKSRMIGFLSEINEYKEQELKVSLLQNLINQSSDGLQVARTTGAVFYLNRVAQERLGIHDFEPEELFVWDFEEIFKKEGAWQQHIEQLRHAGTLLIEGVNYNQKTGFPFPVEVTVQLATINGEEFVIANSRDISERVRSTRTLRKQRDLLNDAQKIANMGAWEINLKTGEIVWTDELYSIYECAKEEGPLGVEETLARYGEQAGQEIQAIIEEVSANPGVYKNYTTSFRTKDQAMRWVKISFRSINEGGEHRLFGLVQDVTNEQLVKEENKRHVALQQLLLKISGEYINLELDQMSAMINRSLGELGAFVHADRAYIFDYDFEQNCSSNTYEWCAKGIQPELENLQNIPLDLVSHWVERHLEGEIFKVENVHQLEEGELKEILTPQGIQSLITFPLLQDETLKGFVGFDWVHELHPVNEVDSNLLQVFAKLLVNVQRRAELEASLVHAKQEAEQANRSKSEFLANMSHEIRTPLNGVIGFTDLLVNTELNAEQLQYVQSANSSAHSLLGIINDILDLSKIEAGKLELEEVETDIVYLAEETADIVKYNTAKKNIEFLLNVAVDMPNFLVVDPIRLKQILVNLLSNAIKFTSKGEVELAISYKELSEGMGAFTFKVRDTGIGISEAQRDKLFKSFSQADTSTTRKFGGTGLGLVISQMLAKKMGTEVQFESEEGVGSTFFFTLERPILKRQATKVSSFSDLKNVLIVDDNLNNQLILEQMLAHWNIQSQSVDNGIAALTLLSKEVSFDVLIVDYHMPFMDGVKTIQEIHRLFKNQGRVLPKIILYSSADDHTVSKSAIGNIIDVKLIKPAKVSELFHALKTLSDAPEDATQRVVKAQDSLVNLNGEVRILIAEDVSLNMLLIKTLLKNHLPAAQIIEAENGRIAVELFEKVQPDLIFMDIQMPELDGYEATREIRSLEAEAGLPATPIIALTAGAIRGERERCLAAGMNEFLTKPIDKKRLLQTLEQVLQADGRAQIQFDEAHLAEEGLLDLLDGDVSLFKTLLQEGIREISAVLPELEKVVHSRDRVRINRYLHKLKGIALSLKFGYLADRLIAMEKLETSVDLEPYFEELRSYFALLRQEIELRLHAYE</sequence>
<dbReference type="Pfam" id="PF02518">
    <property type="entry name" value="HATPase_c"/>
    <property type="match status" value="1"/>
</dbReference>
<dbReference type="InterPro" id="IPR000014">
    <property type="entry name" value="PAS"/>
</dbReference>
<evidence type="ECO:0000256" key="9">
    <source>
        <dbReference type="ARBA" id="ARBA00022777"/>
    </source>
</evidence>
<keyword evidence="10" id="KW-0067">ATP-binding</keyword>
<feature type="domain" description="Response regulatory" evidence="18">
    <location>
        <begin position="978"/>
        <end position="1099"/>
    </location>
</feature>
<evidence type="ECO:0000313" key="20">
    <source>
        <dbReference type="EMBL" id="EIM77714.1"/>
    </source>
</evidence>
<evidence type="ECO:0000256" key="16">
    <source>
        <dbReference type="SAM" id="Coils"/>
    </source>
</evidence>
<dbReference type="EC" id="2.7.13.3" evidence="3"/>
<dbReference type="InterPro" id="IPR003661">
    <property type="entry name" value="HisK_dim/P_dom"/>
</dbReference>
<keyword evidence="13" id="KW-0472">Membrane</keyword>